<dbReference type="EMBL" id="KN823019">
    <property type="protein sequence ID" value="KIO26801.1"/>
    <property type="molecule type" value="Genomic_DNA"/>
</dbReference>
<evidence type="ECO:0000256" key="10">
    <source>
        <dbReference type="SAM" id="Phobius"/>
    </source>
</evidence>
<evidence type="ECO:0000313" key="12">
    <source>
        <dbReference type="EMBL" id="KIO26801.1"/>
    </source>
</evidence>
<keyword evidence="2 10" id="KW-0812">Transmembrane</keyword>
<evidence type="ECO:0000256" key="3">
    <source>
        <dbReference type="ARBA" id="ARBA00022729"/>
    </source>
</evidence>
<dbReference type="HOGENOM" id="CLU_068820_1_0_1"/>
<evidence type="ECO:0000256" key="7">
    <source>
        <dbReference type="ARBA" id="ARBA00037565"/>
    </source>
</evidence>
<evidence type="ECO:0000256" key="5">
    <source>
        <dbReference type="ARBA" id="ARBA00022989"/>
    </source>
</evidence>
<evidence type="ECO:0000256" key="8">
    <source>
        <dbReference type="ARBA" id="ARBA00038311"/>
    </source>
</evidence>
<keyword evidence="3 11" id="KW-0732">Signal</keyword>
<comment type="subcellular location">
    <subcellularLocation>
        <location evidence="1">Endoplasmic reticulum membrane</location>
        <topology evidence="1">Single-pass type I membrane protein</topology>
    </subcellularLocation>
</comment>
<keyword evidence="6 10" id="KW-0472">Membrane</keyword>
<comment type="function">
    <text evidence="7">Is probably involved in a pathway contributing to genomic integrity.</text>
</comment>
<feature type="signal peptide" evidence="11">
    <location>
        <begin position="1"/>
        <end position="19"/>
    </location>
</feature>
<evidence type="ECO:0000313" key="13">
    <source>
        <dbReference type="Proteomes" id="UP000054248"/>
    </source>
</evidence>
<dbReference type="Proteomes" id="UP000054248">
    <property type="component" value="Unassembled WGS sequence"/>
</dbReference>
<dbReference type="GO" id="GO:0005789">
    <property type="term" value="C:endoplasmic reticulum membrane"/>
    <property type="evidence" value="ECO:0007669"/>
    <property type="project" value="UniProtKB-SubCell"/>
</dbReference>
<keyword evidence="5 10" id="KW-1133">Transmembrane helix</keyword>
<evidence type="ECO:0000256" key="2">
    <source>
        <dbReference type="ARBA" id="ARBA00022692"/>
    </source>
</evidence>
<accession>A0A0C3QIQ0</accession>
<gene>
    <name evidence="12" type="ORF">M407DRAFT_243606</name>
</gene>
<dbReference type="PANTHER" id="PTHR12924">
    <property type="entry name" value="TRANSLOCON-ASSOCIATED PROTEIN, ALPHA SUBUNIT"/>
    <property type="match status" value="1"/>
</dbReference>
<organism evidence="12 13">
    <name type="scientific">Tulasnella calospora MUT 4182</name>
    <dbReference type="NCBI Taxonomy" id="1051891"/>
    <lineage>
        <taxon>Eukaryota</taxon>
        <taxon>Fungi</taxon>
        <taxon>Dikarya</taxon>
        <taxon>Basidiomycota</taxon>
        <taxon>Agaricomycotina</taxon>
        <taxon>Agaricomycetes</taxon>
        <taxon>Cantharellales</taxon>
        <taxon>Tulasnellaceae</taxon>
        <taxon>Tulasnella</taxon>
    </lineage>
</organism>
<feature type="region of interest" description="Disordered" evidence="9">
    <location>
        <begin position="192"/>
        <end position="256"/>
    </location>
</feature>
<keyword evidence="13" id="KW-1185">Reference proteome</keyword>
<proteinExistence type="inferred from homology"/>
<comment type="similarity">
    <text evidence="8">Belongs to the IRC22 family.</text>
</comment>
<evidence type="ECO:0000256" key="1">
    <source>
        <dbReference type="ARBA" id="ARBA00004115"/>
    </source>
</evidence>
<dbReference type="AlphaFoldDB" id="A0A0C3QIQ0"/>
<dbReference type="OrthoDB" id="1926781at2759"/>
<reference evidence="13" key="2">
    <citation type="submission" date="2015-01" db="EMBL/GenBank/DDBJ databases">
        <title>Evolutionary Origins and Diversification of the Mycorrhizal Mutualists.</title>
        <authorList>
            <consortium name="DOE Joint Genome Institute"/>
            <consortium name="Mycorrhizal Genomics Consortium"/>
            <person name="Kohler A."/>
            <person name="Kuo A."/>
            <person name="Nagy L.G."/>
            <person name="Floudas D."/>
            <person name="Copeland A."/>
            <person name="Barry K.W."/>
            <person name="Cichocki N."/>
            <person name="Veneault-Fourrey C."/>
            <person name="LaButti K."/>
            <person name="Lindquist E.A."/>
            <person name="Lipzen A."/>
            <person name="Lundell T."/>
            <person name="Morin E."/>
            <person name="Murat C."/>
            <person name="Riley R."/>
            <person name="Ohm R."/>
            <person name="Sun H."/>
            <person name="Tunlid A."/>
            <person name="Henrissat B."/>
            <person name="Grigoriev I.V."/>
            <person name="Hibbett D.S."/>
            <person name="Martin F."/>
        </authorList>
    </citation>
    <scope>NUCLEOTIDE SEQUENCE [LARGE SCALE GENOMIC DNA]</scope>
    <source>
        <strain evidence="13">MUT 4182</strain>
    </source>
</reference>
<evidence type="ECO:0008006" key="14">
    <source>
        <dbReference type="Google" id="ProtNLM"/>
    </source>
</evidence>
<protein>
    <recommendedName>
        <fullName evidence="14">Translocon-associated protein subunit alpha</fullName>
    </recommendedName>
</protein>
<evidence type="ECO:0000256" key="4">
    <source>
        <dbReference type="ARBA" id="ARBA00022824"/>
    </source>
</evidence>
<evidence type="ECO:0000256" key="11">
    <source>
        <dbReference type="SAM" id="SignalP"/>
    </source>
</evidence>
<evidence type="ECO:0000256" key="6">
    <source>
        <dbReference type="ARBA" id="ARBA00023136"/>
    </source>
</evidence>
<dbReference type="Pfam" id="PF03896">
    <property type="entry name" value="TRAP_alpha"/>
    <property type="match status" value="1"/>
</dbReference>
<evidence type="ECO:0000256" key="9">
    <source>
        <dbReference type="SAM" id="MobiDB-lite"/>
    </source>
</evidence>
<name>A0A0C3QIQ0_9AGAM</name>
<dbReference type="PANTHER" id="PTHR12924:SF0">
    <property type="entry name" value="TRANSLOCON-ASSOCIATED PROTEIN SUBUNIT ALPHA"/>
    <property type="match status" value="1"/>
</dbReference>
<reference evidence="12 13" key="1">
    <citation type="submission" date="2014-04" db="EMBL/GenBank/DDBJ databases">
        <authorList>
            <consortium name="DOE Joint Genome Institute"/>
            <person name="Kuo A."/>
            <person name="Girlanda M."/>
            <person name="Perotto S."/>
            <person name="Kohler A."/>
            <person name="Nagy L.G."/>
            <person name="Floudas D."/>
            <person name="Copeland A."/>
            <person name="Barry K.W."/>
            <person name="Cichocki N."/>
            <person name="Veneault-Fourrey C."/>
            <person name="LaButti K."/>
            <person name="Lindquist E.A."/>
            <person name="Lipzen A."/>
            <person name="Lundell T."/>
            <person name="Morin E."/>
            <person name="Murat C."/>
            <person name="Sun H."/>
            <person name="Tunlid A."/>
            <person name="Henrissat B."/>
            <person name="Grigoriev I.V."/>
            <person name="Hibbett D.S."/>
            <person name="Martin F."/>
            <person name="Nordberg H.P."/>
            <person name="Cantor M.N."/>
            <person name="Hua S.X."/>
        </authorList>
    </citation>
    <scope>NUCLEOTIDE SEQUENCE [LARGE SCALE GENOMIC DNA]</scope>
    <source>
        <strain evidence="12 13">MUT 4182</strain>
    </source>
</reference>
<feature type="transmembrane region" description="Helical" evidence="10">
    <location>
        <begin position="152"/>
        <end position="173"/>
    </location>
</feature>
<dbReference type="InterPro" id="IPR005595">
    <property type="entry name" value="TRAP_alpha"/>
</dbReference>
<keyword evidence="4" id="KW-0256">Endoplasmic reticulum</keyword>
<sequence>MRFGTVFSLVASFAAFVVASPLVTELDITATAAFPSTNPFAHVVNGERNSMSLEIENKSALNVTLKSAAGSIHDPESGKLLKNTTALTYGVTLVSGAKTVLPYNFYSEHKPKEVNLKIWVDYDSGTPSGLHRVMAYDSVVSIVEPPASFFDLPLLFTYLMLAGIVGGAGYLVWENYAPKSLKKKARKHVKKDEISAPVASTTATTSAKADDQWLPPSMRKKAKKVEGVASSGDESAASGTEKRRARKAAAAASAAK</sequence>
<feature type="chain" id="PRO_5002177467" description="Translocon-associated protein subunit alpha" evidence="11">
    <location>
        <begin position="20"/>
        <end position="256"/>
    </location>
</feature>